<feature type="transmembrane region" description="Helical" evidence="1">
    <location>
        <begin position="67"/>
        <end position="97"/>
    </location>
</feature>
<evidence type="ECO:0000259" key="2">
    <source>
        <dbReference type="Pfam" id="PF19124"/>
    </source>
</evidence>
<dbReference type="PANTHER" id="PTHR37810:SF5">
    <property type="entry name" value="IMMUNITY PROTEIN SDPI"/>
    <property type="match status" value="1"/>
</dbReference>
<name>A0A196SIS3_BLAHN</name>
<dbReference type="OrthoDB" id="10545353at2759"/>
<feature type="transmembrane region" description="Helical" evidence="1">
    <location>
        <begin position="163"/>
        <end position="185"/>
    </location>
</feature>
<dbReference type="PANTHER" id="PTHR37810">
    <property type="entry name" value="IMMUNITY PROTEIN SDPI"/>
    <property type="match status" value="1"/>
</dbReference>
<reference evidence="3 4" key="1">
    <citation type="submission" date="2016-05" db="EMBL/GenBank/DDBJ databases">
        <title>Nuclear genome of Blastocystis sp. subtype 1 NandII.</title>
        <authorList>
            <person name="Gentekaki E."/>
            <person name="Curtis B."/>
            <person name="Stairs C."/>
            <person name="Eme L."/>
            <person name="Herman E."/>
            <person name="Klimes V."/>
            <person name="Arias M.C."/>
            <person name="Elias M."/>
            <person name="Hilliou F."/>
            <person name="Klute M."/>
            <person name="Malik S.-B."/>
            <person name="Pightling A."/>
            <person name="Rachubinski R."/>
            <person name="Salas D."/>
            <person name="Schlacht A."/>
            <person name="Suga H."/>
            <person name="Archibald J."/>
            <person name="Ball S.G."/>
            <person name="Clark G."/>
            <person name="Dacks J."/>
            <person name="Van Der Giezen M."/>
            <person name="Tsaousis A."/>
            <person name="Roger A."/>
        </authorList>
    </citation>
    <scope>NUCLEOTIDE SEQUENCE [LARGE SCALE GENOMIC DNA]</scope>
    <source>
        <strain evidence="4">ATCC 50177 / NandII</strain>
    </source>
</reference>
<evidence type="ECO:0000256" key="1">
    <source>
        <dbReference type="SAM" id="Phobius"/>
    </source>
</evidence>
<keyword evidence="1" id="KW-0472">Membrane</keyword>
<dbReference type="InterPro" id="IPR043831">
    <property type="entry name" value="DUF5808"/>
</dbReference>
<dbReference type="Proteomes" id="UP000078348">
    <property type="component" value="Unassembled WGS sequence"/>
</dbReference>
<accession>A0A196SIS3</accession>
<keyword evidence="1" id="KW-0812">Transmembrane</keyword>
<comment type="caution">
    <text evidence="3">The sequence shown here is derived from an EMBL/GenBank/DDBJ whole genome shotgun (WGS) entry which is preliminary data.</text>
</comment>
<dbReference type="EMBL" id="LXWW01000054">
    <property type="protein sequence ID" value="OAO16938.1"/>
    <property type="molecule type" value="Genomic_DNA"/>
</dbReference>
<proteinExistence type="predicted"/>
<dbReference type="Pfam" id="PF19124">
    <property type="entry name" value="DUF5808"/>
    <property type="match status" value="1"/>
</dbReference>
<evidence type="ECO:0000313" key="3">
    <source>
        <dbReference type="EMBL" id="OAO16938.1"/>
    </source>
</evidence>
<feature type="transmembrane region" description="Helical" evidence="1">
    <location>
        <begin position="237"/>
        <end position="257"/>
    </location>
</feature>
<feature type="domain" description="DUF5808" evidence="2">
    <location>
        <begin position="213"/>
        <end position="236"/>
    </location>
</feature>
<evidence type="ECO:0000313" key="4">
    <source>
        <dbReference type="Proteomes" id="UP000078348"/>
    </source>
</evidence>
<keyword evidence="1" id="KW-1133">Transmembrane helix</keyword>
<sequence length="258" mass="28788">MCHSTISLSMTKKNAFVLSLPGLLFSIACCIPCIVFCIMNKSKLPPVCASHFDASGLPNGYQDRNTFFWFSVLLPAGITLFVDAIGLLITLLPASAYNGIDPEYLKKGNNLNIIRSKMLNMLSMLGSLLAVFFFSVFEPNWEYNWKCKIDPEHPVPCEYKIVVLPQVLVFIVLELAIITVFTMSLKKKLKNQGLLDEDEQHYWKCGCCYINDNDERLCVPNRLGGGWTVNLGNPLGVSLLLILILCPIVGFGLVVLFQ</sequence>
<organism evidence="3 4">
    <name type="scientific">Blastocystis sp. subtype 1 (strain ATCC 50177 / NandII)</name>
    <dbReference type="NCBI Taxonomy" id="478820"/>
    <lineage>
        <taxon>Eukaryota</taxon>
        <taxon>Sar</taxon>
        <taxon>Stramenopiles</taxon>
        <taxon>Bigyra</taxon>
        <taxon>Opalozoa</taxon>
        <taxon>Opalinata</taxon>
        <taxon>Blastocystidae</taxon>
        <taxon>Blastocystis</taxon>
    </lineage>
</organism>
<protein>
    <recommendedName>
        <fullName evidence="2">DUF5808 domain-containing protein</fullName>
    </recommendedName>
</protein>
<keyword evidence="4" id="KW-1185">Reference proteome</keyword>
<feature type="transmembrane region" description="Helical" evidence="1">
    <location>
        <begin position="118"/>
        <end position="137"/>
    </location>
</feature>
<dbReference type="GO" id="GO:0009636">
    <property type="term" value="P:response to toxic substance"/>
    <property type="evidence" value="ECO:0007669"/>
    <property type="project" value="TreeGrafter"/>
</dbReference>
<gene>
    <name evidence="3" type="ORF">AV274_1382</name>
</gene>
<dbReference type="AlphaFoldDB" id="A0A196SIS3"/>